<dbReference type="InterPro" id="IPR005123">
    <property type="entry name" value="Oxoglu/Fe-dep_dioxygenase_dom"/>
</dbReference>
<dbReference type="Pfam" id="PF03171">
    <property type="entry name" value="2OG-FeII_Oxy"/>
    <property type="match status" value="1"/>
</dbReference>
<evidence type="ECO:0000256" key="3">
    <source>
        <dbReference type="RuleBase" id="RU003682"/>
    </source>
</evidence>
<comment type="similarity">
    <text evidence="3">Belongs to the iron/ascorbate-dependent oxidoreductase family.</text>
</comment>
<dbReference type="EMBL" id="WHWC01000007">
    <property type="protein sequence ID" value="KAG8379126.1"/>
    <property type="molecule type" value="Genomic_DNA"/>
</dbReference>
<proteinExistence type="inferred from homology"/>
<sequence>MAHSSTLPTIDLSAFLKQEDDEDGWKKAMKDIHEACSEYGFFLAVNHGVPLQLMSQALQVSKSFFDLPDEDKLDYSLKPAAATPPIDGSSTHSGSRTGIIIESPQGDKFEYALRLALGASNNKAEYVALLVEAKLALAYNDSQLVVNQVLEEMYPYFTKLGSLVENIINDCLGLPPDFLKEYNDDRSLDFIIALHYFPATETDNVGKACHSDGNSITFVFSDGVEGLQVYKDGEWISICPPEGTLVVNIGDIIQVLSNDKLKSAAHRVVRQLGKSRYSYAFLYTIPGDKLVEPLPHFTVNKGDSPKYKGFLYKEYVQLRVRNVTRPQDRVGIAHYEISKS</sequence>
<gene>
    <name evidence="5" type="ORF">BUALT_Bualt07G0055700</name>
</gene>
<dbReference type="AlphaFoldDB" id="A0AAV6XF41"/>
<dbReference type="InterPro" id="IPR027443">
    <property type="entry name" value="IPNS-like_sf"/>
</dbReference>
<comment type="caution">
    <text evidence="5">The sequence shown here is derived from an EMBL/GenBank/DDBJ whole genome shotgun (WGS) entry which is preliminary data.</text>
</comment>
<dbReference type="PROSITE" id="PS51471">
    <property type="entry name" value="FE2OG_OXY"/>
    <property type="match status" value="1"/>
</dbReference>
<dbReference type="Proteomes" id="UP000826271">
    <property type="component" value="Unassembled WGS sequence"/>
</dbReference>
<evidence type="ECO:0000256" key="1">
    <source>
        <dbReference type="ARBA" id="ARBA00022723"/>
    </source>
</evidence>
<keyword evidence="2 3" id="KW-0408">Iron</keyword>
<dbReference type="InterPro" id="IPR050231">
    <property type="entry name" value="Iron_ascorbate_oxido_reductase"/>
</dbReference>
<keyword evidence="6" id="KW-1185">Reference proteome</keyword>
<dbReference type="SUPFAM" id="SSF51197">
    <property type="entry name" value="Clavaminate synthase-like"/>
    <property type="match status" value="1"/>
</dbReference>
<protein>
    <recommendedName>
        <fullName evidence="4">Fe2OG dioxygenase domain-containing protein</fullName>
    </recommendedName>
</protein>
<evidence type="ECO:0000259" key="4">
    <source>
        <dbReference type="PROSITE" id="PS51471"/>
    </source>
</evidence>
<dbReference type="PRINTS" id="PR00682">
    <property type="entry name" value="IPNSYNTHASE"/>
</dbReference>
<reference evidence="5" key="1">
    <citation type="submission" date="2019-10" db="EMBL/GenBank/DDBJ databases">
        <authorList>
            <person name="Zhang R."/>
            <person name="Pan Y."/>
            <person name="Wang J."/>
            <person name="Ma R."/>
            <person name="Yu S."/>
        </authorList>
    </citation>
    <scope>NUCLEOTIDE SEQUENCE</scope>
    <source>
        <strain evidence="5">LA-IB0</strain>
        <tissue evidence="5">Leaf</tissue>
    </source>
</reference>
<name>A0AAV6XF41_9LAMI</name>
<accession>A0AAV6XF41</accession>
<dbReference type="Pfam" id="PF14226">
    <property type="entry name" value="DIOX_N"/>
    <property type="match status" value="1"/>
</dbReference>
<dbReference type="GO" id="GO:0016706">
    <property type="term" value="F:2-oxoglutarate-dependent dioxygenase activity"/>
    <property type="evidence" value="ECO:0007669"/>
    <property type="project" value="UniProtKB-ARBA"/>
</dbReference>
<keyword evidence="1 3" id="KW-0479">Metal-binding</keyword>
<organism evidence="5 6">
    <name type="scientific">Buddleja alternifolia</name>
    <dbReference type="NCBI Taxonomy" id="168488"/>
    <lineage>
        <taxon>Eukaryota</taxon>
        <taxon>Viridiplantae</taxon>
        <taxon>Streptophyta</taxon>
        <taxon>Embryophyta</taxon>
        <taxon>Tracheophyta</taxon>
        <taxon>Spermatophyta</taxon>
        <taxon>Magnoliopsida</taxon>
        <taxon>eudicotyledons</taxon>
        <taxon>Gunneridae</taxon>
        <taxon>Pentapetalae</taxon>
        <taxon>asterids</taxon>
        <taxon>lamiids</taxon>
        <taxon>Lamiales</taxon>
        <taxon>Scrophulariaceae</taxon>
        <taxon>Buddlejeae</taxon>
        <taxon>Buddleja</taxon>
    </lineage>
</organism>
<dbReference type="GO" id="GO:0046872">
    <property type="term" value="F:metal ion binding"/>
    <property type="evidence" value="ECO:0007669"/>
    <property type="project" value="UniProtKB-KW"/>
</dbReference>
<dbReference type="InterPro" id="IPR044861">
    <property type="entry name" value="IPNS-like_FE2OG_OXY"/>
</dbReference>
<dbReference type="PANTHER" id="PTHR47990">
    <property type="entry name" value="2-OXOGLUTARATE (2OG) AND FE(II)-DEPENDENT OXYGENASE SUPERFAMILY PROTEIN-RELATED"/>
    <property type="match status" value="1"/>
</dbReference>
<keyword evidence="3" id="KW-0560">Oxidoreductase</keyword>
<dbReference type="InterPro" id="IPR026992">
    <property type="entry name" value="DIOX_N"/>
</dbReference>
<evidence type="ECO:0000313" key="6">
    <source>
        <dbReference type="Proteomes" id="UP000826271"/>
    </source>
</evidence>
<feature type="domain" description="Fe2OG dioxygenase" evidence="4">
    <location>
        <begin position="187"/>
        <end position="285"/>
    </location>
</feature>
<dbReference type="GO" id="GO:0002238">
    <property type="term" value="P:response to molecule of fungal origin"/>
    <property type="evidence" value="ECO:0007669"/>
    <property type="project" value="UniProtKB-ARBA"/>
</dbReference>
<evidence type="ECO:0000256" key="2">
    <source>
        <dbReference type="ARBA" id="ARBA00023004"/>
    </source>
</evidence>
<evidence type="ECO:0000313" key="5">
    <source>
        <dbReference type="EMBL" id="KAG8379126.1"/>
    </source>
</evidence>
<dbReference type="GO" id="GO:0009805">
    <property type="term" value="P:coumarin biosynthetic process"/>
    <property type="evidence" value="ECO:0007669"/>
    <property type="project" value="UniProtKB-ARBA"/>
</dbReference>
<dbReference type="Gene3D" id="2.60.120.330">
    <property type="entry name" value="B-lactam Antibiotic, Isopenicillin N Synthase, Chain"/>
    <property type="match status" value="1"/>
</dbReference>